<evidence type="ECO:0000313" key="2">
    <source>
        <dbReference type="Proteomes" id="UP000265816"/>
    </source>
</evidence>
<organism evidence="1 2">
    <name type="scientific">Mesobacillus zeae</name>
    <dbReference type="NCBI Taxonomy" id="1917180"/>
    <lineage>
        <taxon>Bacteria</taxon>
        <taxon>Bacillati</taxon>
        <taxon>Bacillota</taxon>
        <taxon>Bacilli</taxon>
        <taxon>Bacillales</taxon>
        <taxon>Bacillaceae</taxon>
        <taxon>Mesobacillus</taxon>
    </lineage>
</organism>
<accession>A0A398B114</accession>
<dbReference type="OrthoDB" id="2381403at2"/>
<dbReference type="InterPro" id="IPR032366">
    <property type="entry name" value="DUF4871"/>
</dbReference>
<comment type="caution">
    <text evidence="1">The sequence shown here is derived from an EMBL/GenBank/DDBJ whole genome shotgun (WGS) entry which is preliminary data.</text>
</comment>
<dbReference type="Proteomes" id="UP000265816">
    <property type="component" value="Unassembled WGS sequence"/>
</dbReference>
<gene>
    <name evidence="1" type="ORF">D1970_21555</name>
</gene>
<proteinExistence type="predicted"/>
<keyword evidence="2" id="KW-1185">Reference proteome</keyword>
<dbReference type="AlphaFoldDB" id="A0A398B114"/>
<dbReference type="PROSITE" id="PS51257">
    <property type="entry name" value="PROKAR_LIPOPROTEIN"/>
    <property type="match status" value="1"/>
</dbReference>
<reference evidence="1 2" key="1">
    <citation type="submission" date="2018-08" db="EMBL/GenBank/DDBJ databases">
        <title>Bacillus jemisoniae sp. nov., Bacillus chryseoplanitiae sp. nov., Bacillus resnikiae sp. nov., and Bacillus frankliniae sp. nov., isolated from Viking spacecraft and associated surfaces.</title>
        <authorList>
            <person name="Seuylemezian A."/>
            <person name="Vaishampayan P."/>
        </authorList>
    </citation>
    <scope>NUCLEOTIDE SEQUENCE [LARGE SCALE GENOMIC DNA]</scope>
    <source>
        <strain evidence="1 2">JJ-247</strain>
    </source>
</reference>
<sequence length="176" mass="19541">MKKIILCLFLIGMLVGCSEKTETVKKEDWEVSPTFNIPVTFGDGTKGEYVLVGEEGRIGFLVGSGKEGEAEAQPIIAGKGNKYMWHFWGEKEEFEGNLKVVGINEKGEEYKVLIKDMGMSNNDKVWEYPNVGISPNNGADTHVPSGMEFPTEGLWKLNVYIGDKLFGEIIVNVEES</sequence>
<dbReference type="EMBL" id="QWVT01000061">
    <property type="protein sequence ID" value="RID81496.1"/>
    <property type="molecule type" value="Genomic_DNA"/>
</dbReference>
<dbReference type="Gene3D" id="2.60.40.3830">
    <property type="match status" value="1"/>
</dbReference>
<dbReference type="Pfam" id="PF16167">
    <property type="entry name" value="DUF4871"/>
    <property type="match status" value="1"/>
</dbReference>
<name>A0A398B114_9BACI</name>
<dbReference type="RefSeq" id="WP_119114903.1">
    <property type="nucleotide sequence ID" value="NZ_CBCSEO010000044.1"/>
</dbReference>
<protein>
    <submittedName>
        <fullName evidence="1">DUF4871 domain-containing protein</fullName>
    </submittedName>
</protein>
<evidence type="ECO:0000313" key="1">
    <source>
        <dbReference type="EMBL" id="RID81496.1"/>
    </source>
</evidence>